<dbReference type="PANTHER" id="PTHR34709">
    <property type="entry name" value="OS10G0396666 PROTEIN"/>
    <property type="match status" value="1"/>
</dbReference>
<protein>
    <submittedName>
        <fullName evidence="1">Uncharacterized protein</fullName>
    </submittedName>
</protein>
<evidence type="ECO:0000313" key="2">
    <source>
        <dbReference type="Proteomes" id="UP000604825"/>
    </source>
</evidence>
<comment type="caution">
    <text evidence="1">The sequence shown here is derived from an EMBL/GenBank/DDBJ whole genome shotgun (WGS) entry which is preliminary data.</text>
</comment>
<reference evidence="1" key="1">
    <citation type="submission" date="2020-10" db="EMBL/GenBank/DDBJ databases">
        <authorList>
            <person name="Han B."/>
            <person name="Lu T."/>
            <person name="Zhao Q."/>
            <person name="Huang X."/>
            <person name="Zhao Y."/>
        </authorList>
    </citation>
    <scope>NUCLEOTIDE SEQUENCE</scope>
</reference>
<dbReference type="InterPro" id="IPR055312">
    <property type="entry name" value="FBL15-like"/>
</dbReference>
<proteinExistence type="predicted"/>
<sequence length="200" mass="22559">MTSETCIAEGDTSGTESLGLLTSDIGDTFSSARCPSLRELRFFNAQGVSNLSIYSESLVHIYLKNLKGLQQLTVASPMLRDLSISNCFFERQPVADITAPVLEKFIWLDEYDPRSVQLGKLAQLRRFRKIPALVIMIDYPTKMVYCQNWMEALTSLPVEILDLVLLPCGHAIGSCVFHFLKISTFIRCLFLDIREAIKMI</sequence>
<dbReference type="EMBL" id="CAJGYO010000003">
    <property type="protein sequence ID" value="CAD6220752.1"/>
    <property type="molecule type" value="Genomic_DNA"/>
</dbReference>
<dbReference type="PANTHER" id="PTHR34709:SF52">
    <property type="entry name" value="OS07G0548100 PROTEIN"/>
    <property type="match status" value="1"/>
</dbReference>
<name>A0A811NGB3_9POAL</name>
<accession>A0A811NGB3</accession>
<gene>
    <name evidence="1" type="ORF">NCGR_LOCUS14184</name>
</gene>
<dbReference type="Proteomes" id="UP000604825">
    <property type="component" value="Unassembled WGS sequence"/>
</dbReference>
<dbReference type="AlphaFoldDB" id="A0A811NGB3"/>
<evidence type="ECO:0000313" key="1">
    <source>
        <dbReference type="EMBL" id="CAD6220752.1"/>
    </source>
</evidence>
<dbReference type="OrthoDB" id="694325at2759"/>
<keyword evidence="2" id="KW-1185">Reference proteome</keyword>
<organism evidence="1 2">
    <name type="scientific">Miscanthus lutarioriparius</name>
    <dbReference type="NCBI Taxonomy" id="422564"/>
    <lineage>
        <taxon>Eukaryota</taxon>
        <taxon>Viridiplantae</taxon>
        <taxon>Streptophyta</taxon>
        <taxon>Embryophyta</taxon>
        <taxon>Tracheophyta</taxon>
        <taxon>Spermatophyta</taxon>
        <taxon>Magnoliopsida</taxon>
        <taxon>Liliopsida</taxon>
        <taxon>Poales</taxon>
        <taxon>Poaceae</taxon>
        <taxon>PACMAD clade</taxon>
        <taxon>Panicoideae</taxon>
        <taxon>Andropogonodae</taxon>
        <taxon>Andropogoneae</taxon>
        <taxon>Saccharinae</taxon>
        <taxon>Miscanthus</taxon>
    </lineage>
</organism>